<dbReference type="GO" id="GO:0006508">
    <property type="term" value="P:proteolysis"/>
    <property type="evidence" value="ECO:0007669"/>
    <property type="project" value="InterPro"/>
</dbReference>
<dbReference type="Pfam" id="PF07676">
    <property type="entry name" value="PD40"/>
    <property type="match status" value="1"/>
</dbReference>
<feature type="region of interest" description="Disordered" evidence="3">
    <location>
        <begin position="779"/>
        <end position="798"/>
    </location>
</feature>
<organism evidence="5 6">
    <name type="scientific">Neolewinella marina</name>
    <dbReference type="NCBI Taxonomy" id="438751"/>
    <lineage>
        <taxon>Bacteria</taxon>
        <taxon>Pseudomonadati</taxon>
        <taxon>Bacteroidota</taxon>
        <taxon>Saprospiria</taxon>
        <taxon>Saprospirales</taxon>
        <taxon>Lewinellaceae</taxon>
        <taxon>Neolewinella</taxon>
    </lineage>
</organism>
<dbReference type="InterPro" id="IPR029058">
    <property type="entry name" value="AB_hydrolase_fold"/>
</dbReference>
<dbReference type="InterPro" id="IPR001375">
    <property type="entry name" value="Peptidase_S9_cat"/>
</dbReference>
<dbReference type="SUPFAM" id="SSF82171">
    <property type="entry name" value="DPP6 N-terminal domain-like"/>
    <property type="match status" value="1"/>
</dbReference>
<dbReference type="EMBL" id="PDLO01000002">
    <property type="protein sequence ID" value="PHK98932.1"/>
    <property type="molecule type" value="Genomic_DNA"/>
</dbReference>
<protein>
    <submittedName>
        <fullName evidence="5">S9 family peptidase</fullName>
    </submittedName>
</protein>
<dbReference type="OrthoDB" id="6388416at2"/>
<reference evidence="5 6" key="1">
    <citation type="submission" date="2017-10" db="EMBL/GenBank/DDBJ databases">
        <title>The draft genome sequence of Lewinella marina KCTC 32374.</title>
        <authorList>
            <person name="Wang K."/>
        </authorList>
    </citation>
    <scope>NUCLEOTIDE SEQUENCE [LARGE SCALE GENOMIC DNA]</scope>
    <source>
        <strain evidence="5 6">MKG-38</strain>
    </source>
</reference>
<dbReference type="GO" id="GO:0004252">
    <property type="term" value="F:serine-type endopeptidase activity"/>
    <property type="evidence" value="ECO:0007669"/>
    <property type="project" value="TreeGrafter"/>
</dbReference>
<evidence type="ECO:0000313" key="5">
    <source>
        <dbReference type="EMBL" id="PHK98932.1"/>
    </source>
</evidence>
<evidence type="ECO:0000313" key="6">
    <source>
        <dbReference type="Proteomes" id="UP000226437"/>
    </source>
</evidence>
<keyword evidence="2" id="KW-0720">Serine protease</keyword>
<dbReference type="PANTHER" id="PTHR42776">
    <property type="entry name" value="SERINE PEPTIDASE S9 FAMILY MEMBER"/>
    <property type="match status" value="1"/>
</dbReference>
<dbReference type="InterPro" id="IPR011659">
    <property type="entry name" value="WD40"/>
</dbReference>
<evidence type="ECO:0000256" key="3">
    <source>
        <dbReference type="SAM" id="MobiDB-lite"/>
    </source>
</evidence>
<sequence>MNYQRPPEAIADLVNLKPDPLMLFGPDRDYIIIADRPMYPSVEELKEPKVKLAGRQINPDRFSPHGSRGFYHPRLRRISTGEDRSFQGLPKGGMYRYFSWSPDGNRIAFCLVTEDGLQLWTCDRKSLHCQPVGESDINNSLGGVPYDFIGNERFLIKRRIPGAKKPSMSENVTGPIVQDSSGKEGSNRTYTNLLQSDYDVALFRYYASSQLYLHRLDTGHETPWAEPGIIAGLGDSPNGKYFLITYVVEPFSFNVPYDKFADRVLLLDREGSVIRELTQRPVVEHLPPAFGAVITQPRRFNWRSDHPAQLYWTEALDGGDPRKNVPYREQLYYLESPFTGEPQKTIKLPMRFGALRWCRGDLAIVVDWEWATRRQVTRRWFPDAPQRQPEVLFDHNWEDNYNDPGSVVTVSLPSDHSVLLTRDGGDTLVMVGNGHRPEGPQPFIDGFNLTTRQKTRLWESTPPYFERPLFFLDEDPDYFLLAREQASERPNFFLRHLLTGEEVRITDFPHPYPQLRHTNYELITYERADGVQLSGELHTPEGFEPGREAPLPVLMWAYPQEYKDADKAGQVLTSAHQFRRISPLSPLPFLAAGYAVFDDFAMPIVGEGDEEPNETFIEQVRMNAEAAVRRLVELGVADPRRIFVGGHSYGAFMTAHLLAHTDLFAGGIARSGAFNRTLTPFGFQAEERTFWQVPETYVRLSPFVHADKIDSPLLLIHGEEDSNSGTYPVQSKRMFTALDNLGKNARLCLLPYEDHGYAAEESILHMLWEMHRWMEMHQRPAAEKAAATARREEAHRQR</sequence>
<accession>A0A2G0CG35</accession>
<dbReference type="SUPFAM" id="SSF53474">
    <property type="entry name" value="alpha/beta-Hydrolases"/>
    <property type="match status" value="1"/>
</dbReference>
<dbReference type="Gene3D" id="3.40.50.1820">
    <property type="entry name" value="alpha/beta hydrolase"/>
    <property type="match status" value="1"/>
</dbReference>
<feature type="domain" description="Peptidase S9 prolyl oligopeptidase catalytic" evidence="4">
    <location>
        <begin position="626"/>
        <end position="775"/>
    </location>
</feature>
<dbReference type="RefSeq" id="WP_099105549.1">
    <property type="nucleotide sequence ID" value="NZ_JAATJF010000002.1"/>
</dbReference>
<dbReference type="PANTHER" id="PTHR42776:SF28">
    <property type="entry name" value="GLUTAMYL ENDOPEPTIDASE, CHLOROPLASTIC-RELATED"/>
    <property type="match status" value="1"/>
</dbReference>
<dbReference type="AlphaFoldDB" id="A0A2G0CG35"/>
<proteinExistence type="predicted"/>
<feature type="compositionally biased region" description="Basic and acidic residues" evidence="3">
    <location>
        <begin position="789"/>
        <end position="798"/>
    </location>
</feature>
<evidence type="ECO:0000259" key="4">
    <source>
        <dbReference type="Pfam" id="PF00326"/>
    </source>
</evidence>
<evidence type="ECO:0000256" key="1">
    <source>
        <dbReference type="ARBA" id="ARBA00022801"/>
    </source>
</evidence>
<dbReference type="Proteomes" id="UP000226437">
    <property type="component" value="Unassembled WGS sequence"/>
</dbReference>
<dbReference type="Pfam" id="PF00326">
    <property type="entry name" value="Peptidase_S9"/>
    <property type="match status" value="1"/>
</dbReference>
<gene>
    <name evidence="5" type="ORF">CGL56_05585</name>
</gene>
<keyword evidence="2" id="KW-0645">Protease</keyword>
<evidence type="ECO:0000256" key="2">
    <source>
        <dbReference type="ARBA" id="ARBA00022825"/>
    </source>
</evidence>
<comment type="caution">
    <text evidence="5">The sequence shown here is derived from an EMBL/GenBank/DDBJ whole genome shotgun (WGS) entry which is preliminary data.</text>
</comment>
<keyword evidence="6" id="KW-1185">Reference proteome</keyword>
<keyword evidence="1" id="KW-0378">Hydrolase</keyword>
<name>A0A2G0CG35_9BACT</name>